<comment type="caution">
    <text evidence="10">The sequence shown here is derived from an EMBL/GenBank/DDBJ whole genome shotgun (WGS) entry which is preliminary data.</text>
</comment>
<evidence type="ECO:0000256" key="5">
    <source>
        <dbReference type="ARBA" id="ARBA00023295"/>
    </source>
</evidence>
<dbReference type="AlphaFoldDB" id="A0A9X1SXX4"/>
<keyword evidence="3 6" id="KW-0378">Hydrolase</keyword>
<accession>A0A9X1SXX4</accession>
<dbReference type="EC" id="3.2.1.14" evidence="2"/>
<evidence type="ECO:0000256" key="4">
    <source>
        <dbReference type="ARBA" id="ARBA00023024"/>
    </source>
</evidence>
<feature type="chain" id="PRO_5040953836" description="chitinase" evidence="8">
    <location>
        <begin position="32"/>
        <end position="414"/>
    </location>
</feature>
<reference evidence="10" key="1">
    <citation type="submission" date="2021-11" db="EMBL/GenBank/DDBJ databases">
        <title>Streptomyces corallinus and Kineosporia corallina sp. nov., two new coral-derived marine actinobacteria.</title>
        <authorList>
            <person name="Buangrab K."/>
            <person name="Sutthacheep M."/>
            <person name="Yeemin T."/>
            <person name="Harunari E."/>
            <person name="Igarashi Y."/>
            <person name="Sripreechasak P."/>
            <person name="Kanchanasin P."/>
            <person name="Tanasupawat S."/>
            <person name="Phongsopitanun W."/>
        </authorList>
    </citation>
    <scope>NUCLEOTIDE SEQUENCE</scope>
    <source>
        <strain evidence="10">JCM 31032</strain>
    </source>
</reference>
<evidence type="ECO:0000256" key="2">
    <source>
        <dbReference type="ARBA" id="ARBA00012729"/>
    </source>
</evidence>
<dbReference type="InterPro" id="IPR017853">
    <property type="entry name" value="GH"/>
</dbReference>
<evidence type="ECO:0000259" key="9">
    <source>
        <dbReference type="PROSITE" id="PS51910"/>
    </source>
</evidence>
<dbReference type="InterPro" id="IPR001579">
    <property type="entry name" value="Glyco_hydro_18_chit_AS"/>
</dbReference>
<dbReference type="InterPro" id="IPR001223">
    <property type="entry name" value="Glyco_hydro18_cat"/>
</dbReference>
<dbReference type="PROSITE" id="PS51910">
    <property type="entry name" value="GH18_2"/>
    <property type="match status" value="1"/>
</dbReference>
<dbReference type="Gene3D" id="3.20.20.80">
    <property type="entry name" value="Glycosidases"/>
    <property type="match status" value="1"/>
</dbReference>
<evidence type="ECO:0000256" key="3">
    <source>
        <dbReference type="ARBA" id="ARBA00022801"/>
    </source>
</evidence>
<keyword evidence="11" id="KW-1185">Reference proteome</keyword>
<keyword evidence="4" id="KW-0146">Chitin degradation</keyword>
<sequence length="414" mass="43839">MTRARVVLISSAASIAALMAIVLLNPFGAGAANPEPDLTVAAAKKAKVVGYYTNWATYRGATGQVKRLHTSGAAGKLTHVLYAFGSVEGGRCGIGDAYADYQKKIPAAQSVNGRADLASQKVAGNFNQLRQLKQKHPRLKVIWSFGGGTGSAGFTQAALDPAGFARSCRALVEDKRWADVFDGIDIDWEYPNTCGVNCDASGYNAYPVLLRAVRKEFGKDLVTSAITGNGRAGGTLFKANYAEGAKYLDWLMPMTYDYHGSWERKGPTAPHSPLGDYASAKPKGYDSKTVIAALRQQGVPSKKLLLGVPFYGRGWTGVKQKAPGGAATGPAKGSSGTGIESYRVLARTCPPSGTVGGSAYAKCGKNWWSYDTPKTIAGKMKYAKKQKLGGAFYWEFSGDTAKASLTKAIAKGLS</sequence>
<keyword evidence="4" id="KW-0119">Carbohydrate metabolism</keyword>
<dbReference type="EMBL" id="JAJOMB010000030">
    <property type="protein sequence ID" value="MCD5316451.1"/>
    <property type="molecule type" value="Genomic_DNA"/>
</dbReference>
<evidence type="ECO:0000256" key="7">
    <source>
        <dbReference type="RuleBase" id="RU004453"/>
    </source>
</evidence>
<dbReference type="InterPro" id="IPR050314">
    <property type="entry name" value="Glycosyl_Hydrlase_18"/>
</dbReference>
<dbReference type="SUPFAM" id="SSF54556">
    <property type="entry name" value="Chitinase insertion domain"/>
    <property type="match status" value="1"/>
</dbReference>
<feature type="signal peptide" evidence="8">
    <location>
        <begin position="1"/>
        <end position="31"/>
    </location>
</feature>
<dbReference type="Proteomes" id="UP001138997">
    <property type="component" value="Unassembled WGS sequence"/>
</dbReference>
<comment type="catalytic activity">
    <reaction evidence="1">
        <text>Random endo-hydrolysis of N-acetyl-beta-D-glucosaminide (1-&gt;4)-beta-linkages in chitin and chitodextrins.</text>
        <dbReference type="EC" id="3.2.1.14"/>
    </reaction>
</comment>
<dbReference type="GO" id="GO:0008843">
    <property type="term" value="F:endochitinase activity"/>
    <property type="evidence" value="ECO:0007669"/>
    <property type="project" value="UniProtKB-EC"/>
</dbReference>
<comment type="similarity">
    <text evidence="7">Belongs to the glycosyl hydrolase 18 family.</text>
</comment>
<dbReference type="Pfam" id="PF00704">
    <property type="entry name" value="Glyco_hydro_18"/>
    <property type="match status" value="1"/>
</dbReference>
<dbReference type="SUPFAM" id="SSF51445">
    <property type="entry name" value="(Trans)glycosidases"/>
    <property type="match status" value="1"/>
</dbReference>
<dbReference type="GO" id="GO:0008061">
    <property type="term" value="F:chitin binding"/>
    <property type="evidence" value="ECO:0007669"/>
    <property type="project" value="InterPro"/>
</dbReference>
<keyword evidence="8" id="KW-0732">Signal</keyword>
<dbReference type="InterPro" id="IPR011583">
    <property type="entry name" value="Chitinase_II/V-like_cat"/>
</dbReference>
<protein>
    <recommendedName>
        <fullName evidence="2">chitinase</fullName>
        <ecNumber evidence="2">3.2.1.14</ecNumber>
    </recommendedName>
</protein>
<evidence type="ECO:0000256" key="8">
    <source>
        <dbReference type="SAM" id="SignalP"/>
    </source>
</evidence>
<feature type="domain" description="GH18" evidence="9">
    <location>
        <begin position="46"/>
        <end position="414"/>
    </location>
</feature>
<organism evidence="10 11">
    <name type="scientific">Kineosporia babensis</name>
    <dbReference type="NCBI Taxonomy" id="499548"/>
    <lineage>
        <taxon>Bacteria</taxon>
        <taxon>Bacillati</taxon>
        <taxon>Actinomycetota</taxon>
        <taxon>Actinomycetes</taxon>
        <taxon>Kineosporiales</taxon>
        <taxon>Kineosporiaceae</taxon>
        <taxon>Kineosporia</taxon>
    </lineage>
</organism>
<dbReference type="Gene3D" id="3.10.50.10">
    <property type="match status" value="1"/>
</dbReference>
<proteinExistence type="inferred from homology"/>
<dbReference type="GO" id="GO:0006032">
    <property type="term" value="P:chitin catabolic process"/>
    <property type="evidence" value="ECO:0007669"/>
    <property type="project" value="UniProtKB-KW"/>
</dbReference>
<gene>
    <name evidence="10" type="ORF">LR394_36700</name>
</gene>
<evidence type="ECO:0000313" key="10">
    <source>
        <dbReference type="EMBL" id="MCD5316451.1"/>
    </source>
</evidence>
<dbReference type="PANTHER" id="PTHR11177:SF317">
    <property type="entry name" value="CHITINASE 12-RELATED"/>
    <property type="match status" value="1"/>
</dbReference>
<keyword evidence="4" id="KW-0624">Polysaccharide degradation</keyword>
<dbReference type="SMART" id="SM00636">
    <property type="entry name" value="Glyco_18"/>
    <property type="match status" value="1"/>
</dbReference>
<keyword evidence="5 6" id="KW-0326">Glycosidase</keyword>
<dbReference type="InterPro" id="IPR029070">
    <property type="entry name" value="Chitinase_insertion_sf"/>
</dbReference>
<name>A0A9X1SXX4_9ACTN</name>
<evidence type="ECO:0000313" key="11">
    <source>
        <dbReference type="Proteomes" id="UP001138997"/>
    </source>
</evidence>
<dbReference type="GO" id="GO:0005975">
    <property type="term" value="P:carbohydrate metabolic process"/>
    <property type="evidence" value="ECO:0007669"/>
    <property type="project" value="InterPro"/>
</dbReference>
<evidence type="ECO:0000256" key="6">
    <source>
        <dbReference type="RuleBase" id="RU000489"/>
    </source>
</evidence>
<dbReference type="PROSITE" id="PS01095">
    <property type="entry name" value="GH18_1"/>
    <property type="match status" value="1"/>
</dbReference>
<evidence type="ECO:0000256" key="1">
    <source>
        <dbReference type="ARBA" id="ARBA00000822"/>
    </source>
</evidence>
<dbReference type="PANTHER" id="PTHR11177">
    <property type="entry name" value="CHITINASE"/>
    <property type="match status" value="1"/>
</dbReference>